<evidence type="ECO:0000256" key="5">
    <source>
        <dbReference type="SAM" id="MobiDB-lite"/>
    </source>
</evidence>
<dbReference type="GO" id="GO:0003723">
    <property type="term" value="F:RNA binding"/>
    <property type="evidence" value="ECO:0007669"/>
    <property type="project" value="InterPro"/>
</dbReference>
<feature type="region of interest" description="Disordered" evidence="5">
    <location>
        <begin position="75"/>
        <end position="116"/>
    </location>
</feature>
<dbReference type="PANTHER" id="PTHR42786">
    <property type="entry name" value="TRNA/RRNA METHYLTRANSFERASE"/>
    <property type="match status" value="1"/>
</dbReference>
<gene>
    <name evidence="7" type="ORF">HYH03_003496</name>
</gene>
<keyword evidence="3" id="KW-0808">Transferase</keyword>
<evidence type="ECO:0000313" key="7">
    <source>
        <dbReference type="EMBL" id="KAG2498757.1"/>
    </source>
</evidence>
<feature type="compositionally biased region" description="Low complexity" evidence="5">
    <location>
        <begin position="363"/>
        <end position="380"/>
    </location>
</feature>
<dbReference type="InterPro" id="IPR029026">
    <property type="entry name" value="tRNA_m1G_MTases_N"/>
</dbReference>
<dbReference type="Proteomes" id="UP000612055">
    <property type="component" value="Unassembled WGS sequence"/>
</dbReference>
<evidence type="ECO:0000256" key="4">
    <source>
        <dbReference type="ARBA" id="ARBA00022691"/>
    </source>
</evidence>
<dbReference type="GO" id="GO:0005829">
    <property type="term" value="C:cytosol"/>
    <property type="evidence" value="ECO:0007669"/>
    <property type="project" value="TreeGrafter"/>
</dbReference>
<dbReference type="OrthoDB" id="241340at2759"/>
<evidence type="ECO:0000256" key="2">
    <source>
        <dbReference type="ARBA" id="ARBA00022603"/>
    </source>
</evidence>
<comment type="similarity">
    <text evidence="1">Belongs to the class IV-like SAM-binding methyltransferase superfamily. RNA methyltransferase TrmH family.</text>
</comment>
<dbReference type="PANTHER" id="PTHR42786:SF2">
    <property type="entry name" value="TRNA (CYTIDINE_URIDINE-2'-O-)-METHYLTRANSFERASE TRMJ"/>
    <property type="match status" value="1"/>
</dbReference>
<feature type="region of interest" description="Disordered" evidence="5">
    <location>
        <begin position="476"/>
        <end position="532"/>
    </location>
</feature>
<name>A0A835YC02_9CHLO</name>
<dbReference type="Gene3D" id="3.40.1280.10">
    <property type="match status" value="1"/>
</dbReference>
<dbReference type="GO" id="GO:0002128">
    <property type="term" value="P:tRNA nucleoside ribose methylation"/>
    <property type="evidence" value="ECO:0007669"/>
    <property type="project" value="TreeGrafter"/>
</dbReference>
<reference evidence="7" key="1">
    <citation type="journal article" date="2020" name="bioRxiv">
        <title>Comparative genomics of Chlamydomonas.</title>
        <authorList>
            <person name="Craig R.J."/>
            <person name="Hasan A.R."/>
            <person name="Ness R.W."/>
            <person name="Keightley P.D."/>
        </authorList>
    </citation>
    <scope>NUCLEOTIDE SEQUENCE</scope>
    <source>
        <strain evidence="7">CCAP 11/70</strain>
    </source>
</reference>
<feature type="domain" description="tRNA/rRNA methyltransferase SpoU type" evidence="6">
    <location>
        <begin position="127"/>
        <end position="293"/>
    </location>
</feature>
<evidence type="ECO:0000313" key="8">
    <source>
        <dbReference type="Proteomes" id="UP000612055"/>
    </source>
</evidence>
<proteinExistence type="inferred from homology"/>
<sequence>MQRQATPVVGWGPSGCTGGRIAAVRGAPAPRRATRSSTSTWLRSSRNTIACEAAPLGERGSASASSAGCLLAAAASPSGLPPPPSRFRRRSGLRAPAAASSPTISSTSAETSSSQSNIPADLLLGDVRVVLVQPKHEANIGAAARAAANFECVDLVIVAPRCAPGWREGEAGKVAVGGGSAIVLGRARVVASLEEALADTAGSIGFTRRAGAARLVHASIGHLAAEFPWTLSGAGGGEGPTGSGPAPVTALVFGREESGLTEAELRLCSHACAIPTGRLQPSMNLSHAVSVVLAELFSRRSGLLAVGPASAPPSSGSGLKQGADAASTAAADGAQPASADRSEPAAHLNTGSDAAGSAGGGTAELSEGGDSAAAGRLAPAGPGGGSAGADPGLQPASAREVELLLEKAAAVAAAVGISPDEGRGGGGNHGRRRLPIGHLRAVLSRARLTAAESSSLHGLASAVLQRLDPEHPLEARKAANKQRQEQRFKERQERRQLEEEQARATRQAGGQEAEAQARAQAQAAQEGCADQS</sequence>
<dbReference type="EMBL" id="JAEHOE010000009">
    <property type="protein sequence ID" value="KAG2498757.1"/>
    <property type="molecule type" value="Genomic_DNA"/>
</dbReference>
<dbReference type="AlphaFoldDB" id="A0A835YC02"/>
<dbReference type="Pfam" id="PF00588">
    <property type="entry name" value="SpoU_methylase"/>
    <property type="match status" value="1"/>
</dbReference>
<keyword evidence="4" id="KW-0949">S-adenosyl-L-methionine</keyword>
<protein>
    <recommendedName>
        <fullName evidence="6">tRNA/rRNA methyltransferase SpoU type domain-containing protein</fullName>
    </recommendedName>
</protein>
<dbReference type="SUPFAM" id="SSF75217">
    <property type="entry name" value="alpha/beta knot"/>
    <property type="match status" value="1"/>
</dbReference>
<feature type="compositionally biased region" description="Low complexity" evidence="5">
    <location>
        <begin position="307"/>
        <end position="339"/>
    </location>
</feature>
<dbReference type="InterPro" id="IPR029028">
    <property type="entry name" value="Alpha/beta_knot_MTases"/>
</dbReference>
<feature type="compositionally biased region" description="Low complexity" evidence="5">
    <location>
        <begin position="93"/>
        <end position="116"/>
    </location>
</feature>
<evidence type="ECO:0000259" key="6">
    <source>
        <dbReference type="Pfam" id="PF00588"/>
    </source>
</evidence>
<keyword evidence="8" id="KW-1185">Reference proteome</keyword>
<accession>A0A835YC02</accession>
<comment type="caution">
    <text evidence="7">The sequence shown here is derived from an EMBL/GenBank/DDBJ whole genome shotgun (WGS) entry which is preliminary data.</text>
</comment>
<dbReference type="CDD" id="cd18093">
    <property type="entry name" value="SpoU-like_TrmJ"/>
    <property type="match status" value="1"/>
</dbReference>
<organism evidence="7 8">
    <name type="scientific">Edaphochlamys debaryana</name>
    <dbReference type="NCBI Taxonomy" id="47281"/>
    <lineage>
        <taxon>Eukaryota</taxon>
        <taxon>Viridiplantae</taxon>
        <taxon>Chlorophyta</taxon>
        <taxon>core chlorophytes</taxon>
        <taxon>Chlorophyceae</taxon>
        <taxon>CS clade</taxon>
        <taxon>Chlamydomonadales</taxon>
        <taxon>Chlamydomonadales incertae sedis</taxon>
        <taxon>Edaphochlamys</taxon>
    </lineage>
</organism>
<feature type="compositionally biased region" description="Basic and acidic residues" evidence="5">
    <location>
        <begin position="476"/>
        <end position="503"/>
    </location>
</feature>
<evidence type="ECO:0000256" key="3">
    <source>
        <dbReference type="ARBA" id="ARBA00022679"/>
    </source>
</evidence>
<feature type="region of interest" description="Disordered" evidence="5">
    <location>
        <begin position="307"/>
        <end position="394"/>
    </location>
</feature>
<evidence type="ECO:0000256" key="1">
    <source>
        <dbReference type="ARBA" id="ARBA00007228"/>
    </source>
</evidence>
<feature type="compositionally biased region" description="Low complexity" evidence="5">
    <location>
        <begin position="504"/>
        <end position="532"/>
    </location>
</feature>
<keyword evidence="2" id="KW-0489">Methyltransferase</keyword>
<dbReference type="InterPro" id="IPR004384">
    <property type="entry name" value="RNA_MeTrfase_TrmJ/LasT"/>
</dbReference>
<dbReference type="GO" id="GO:0008173">
    <property type="term" value="F:RNA methyltransferase activity"/>
    <property type="evidence" value="ECO:0007669"/>
    <property type="project" value="InterPro"/>
</dbReference>
<dbReference type="InterPro" id="IPR001537">
    <property type="entry name" value="SpoU_MeTrfase"/>
</dbReference>